<dbReference type="Pfam" id="PF01476">
    <property type="entry name" value="LysM"/>
    <property type="match status" value="2"/>
</dbReference>
<keyword evidence="5" id="KW-1185">Reference proteome</keyword>
<proteinExistence type="predicted"/>
<feature type="compositionally biased region" description="Low complexity" evidence="1">
    <location>
        <begin position="260"/>
        <end position="275"/>
    </location>
</feature>
<accession>A0A1X6Z2C0</accession>
<dbReference type="SUPFAM" id="SSF51261">
    <property type="entry name" value="Duplicated hybrid motif"/>
    <property type="match status" value="1"/>
</dbReference>
<organism evidence="4 5">
    <name type="scientific">Roseivivax jejudonensis</name>
    <dbReference type="NCBI Taxonomy" id="1529041"/>
    <lineage>
        <taxon>Bacteria</taxon>
        <taxon>Pseudomonadati</taxon>
        <taxon>Pseudomonadota</taxon>
        <taxon>Alphaproteobacteria</taxon>
        <taxon>Rhodobacterales</taxon>
        <taxon>Roseobacteraceae</taxon>
        <taxon>Roseivivax</taxon>
    </lineage>
</organism>
<dbReference type="Pfam" id="PF01551">
    <property type="entry name" value="Peptidase_M23"/>
    <property type="match status" value="1"/>
</dbReference>
<dbReference type="SMART" id="SM00257">
    <property type="entry name" value="LysM"/>
    <property type="match status" value="2"/>
</dbReference>
<feature type="signal peptide" evidence="2">
    <location>
        <begin position="1"/>
        <end position="27"/>
    </location>
</feature>
<evidence type="ECO:0000313" key="4">
    <source>
        <dbReference type="EMBL" id="SLN38869.1"/>
    </source>
</evidence>
<dbReference type="PROSITE" id="PS51257">
    <property type="entry name" value="PROKAR_LIPOPROTEIN"/>
    <property type="match status" value="1"/>
</dbReference>
<dbReference type="Gene3D" id="2.70.70.10">
    <property type="entry name" value="Glucose Permease (Domain IIA)"/>
    <property type="match status" value="1"/>
</dbReference>
<dbReference type="GO" id="GO:0004222">
    <property type="term" value="F:metalloendopeptidase activity"/>
    <property type="evidence" value="ECO:0007669"/>
    <property type="project" value="TreeGrafter"/>
</dbReference>
<dbReference type="CDD" id="cd12797">
    <property type="entry name" value="M23_peptidase"/>
    <property type="match status" value="1"/>
</dbReference>
<reference evidence="4 5" key="1">
    <citation type="submission" date="2017-03" db="EMBL/GenBank/DDBJ databases">
        <authorList>
            <person name="Afonso C.L."/>
            <person name="Miller P.J."/>
            <person name="Scott M.A."/>
            <person name="Spackman E."/>
            <person name="Goraichik I."/>
            <person name="Dimitrov K.M."/>
            <person name="Suarez D.L."/>
            <person name="Swayne D.E."/>
        </authorList>
    </citation>
    <scope>NUCLEOTIDE SEQUENCE [LARGE SCALE GENOMIC DNA]</scope>
    <source>
        <strain evidence="4 5">CECT 8625</strain>
    </source>
</reference>
<dbReference type="PANTHER" id="PTHR21666:SF270">
    <property type="entry name" value="MUREIN HYDROLASE ACTIVATOR ENVC"/>
    <property type="match status" value="1"/>
</dbReference>
<feature type="region of interest" description="Disordered" evidence="1">
    <location>
        <begin position="232"/>
        <end position="301"/>
    </location>
</feature>
<evidence type="ECO:0000259" key="3">
    <source>
        <dbReference type="PROSITE" id="PS51782"/>
    </source>
</evidence>
<dbReference type="InterPro" id="IPR036779">
    <property type="entry name" value="LysM_dom_sf"/>
</dbReference>
<dbReference type="InterPro" id="IPR016047">
    <property type="entry name" value="M23ase_b-sheet_dom"/>
</dbReference>
<keyword evidence="2" id="KW-0732">Signal</keyword>
<dbReference type="PANTHER" id="PTHR21666">
    <property type="entry name" value="PEPTIDASE-RELATED"/>
    <property type="match status" value="1"/>
</dbReference>
<dbReference type="PROSITE" id="PS51782">
    <property type="entry name" value="LYSM"/>
    <property type="match status" value="1"/>
</dbReference>
<dbReference type="InterPro" id="IPR018392">
    <property type="entry name" value="LysM"/>
</dbReference>
<feature type="region of interest" description="Disordered" evidence="1">
    <location>
        <begin position="124"/>
        <end position="178"/>
    </location>
</feature>
<name>A0A1X6Z2C0_9RHOB</name>
<feature type="chain" id="PRO_5012823926" evidence="2">
    <location>
        <begin position="28"/>
        <end position="415"/>
    </location>
</feature>
<gene>
    <name evidence="4" type="primary">nlpD</name>
    <name evidence="4" type="ORF">ROJ8625_01804</name>
</gene>
<dbReference type="CDD" id="cd00118">
    <property type="entry name" value="LysM"/>
    <property type="match status" value="1"/>
</dbReference>
<sequence length="415" mass="43381">MRQSSLRPDGVRLPRLALAGSALMVLAACQGPMDLDMRGRLGGSVDTSMAAVSATADRPEPDDRGVISYPSYQVVVARRGDTVTDVARRIGMPPQELADFNGIQTGDTLREGEILALPRRVAEPSAATGAVSTAPLGSPGSVDITTLAGNALDRAPQTSASQSPRPTPSASNQDGVEPVRHQVERGETAFTIARLYNVTPRALAEWNGLDQNFTLREGQYLMIPVATEPRREASASAAVATEPVTEPGRGSPTPTPPSSAQPLPQETPEPRTAAAAPPPPPDTEAPDIGETTRASASEGGEFLMPVSGSIIREYAKGRNDGIDIAASAGTPVKAAADGTVAAITTNTDDIPILVVKHPGDLLTVYTHIDGISVSKGDSVSRGQSIGRVMQGDPARMHFEVRDGFESVDPMTYLQG</sequence>
<evidence type="ECO:0000256" key="2">
    <source>
        <dbReference type="SAM" id="SignalP"/>
    </source>
</evidence>
<dbReference type="InterPro" id="IPR011055">
    <property type="entry name" value="Dup_hybrid_motif"/>
</dbReference>
<feature type="domain" description="LysM" evidence="3">
    <location>
        <begin position="179"/>
        <end position="223"/>
    </location>
</feature>
<dbReference type="RefSeq" id="WP_234984219.1">
    <property type="nucleotide sequence ID" value="NZ_FWFK01000003.1"/>
</dbReference>
<evidence type="ECO:0000313" key="5">
    <source>
        <dbReference type="Proteomes" id="UP000193570"/>
    </source>
</evidence>
<protein>
    <submittedName>
        <fullName evidence="4">Murein hydrolase activator NlpD</fullName>
    </submittedName>
</protein>
<dbReference type="AlphaFoldDB" id="A0A1X6Z2C0"/>
<feature type="compositionally biased region" description="Polar residues" evidence="1">
    <location>
        <begin position="156"/>
        <end position="174"/>
    </location>
</feature>
<dbReference type="InterPro" id="IPR050570">
    <property type="entry name" value="Cell_wall_metabolism_enzyme"/>
</dbReference>
<dbReference type="Proteomes" id="UP000193570">
    <property type="component" value="Unassembled WGS sequence"/>
</dbReference>
<dbReference type="Gene3D" id="3.10.350.10">
    <property type="entry name" value="LysM domain"/>
    <property type="match status" value="2"/>
</dbReference>
<dbReference type="SUPFAM" id="SSF54106">
    <property type="entry name" value="LysM domain"/>
    <property type="match status" value="1"/>
</dbReference>
<dbReference type="EMBL" id="FWFK01000003">
    <property type="protein sequence ID" value="SLN38869.1"/>
    <property type="molecule type" value="Genomic_DNA"/>
</dbReference>
<keyword evidence="4" id="KW-0378">Hydrolase</keyword>
<evidence type="ECO:0000256" key="1">
    <source>
        <dbReference type="SAM" id="MobiDB-lite"/>
    </source>
</evidence>